<dbReference type="InterPro" id="IPR047589">
    <property type="entry name" value="DUF11_rpt"/>
</dbReference>
<feature type="compositionally biased region" description="Gly residues" evidence="1">
    <location>
        <begin position="447"/>
        <end position="457"/>
    </location>
</feature>
<feature type="region of interest" description="Disordered" evidence="1">
    <location>
        <begin position="364"/>
        <end position="388"/>
    </location>
</feature>
<evidence type="ECO:0000256" key="2">
    <source>
        <dbReference type="SAM" id="SignalP"/>
    </source>
</evidence>
<keyword evidence="2" id="KW-0732">Signal</keyword>
<dbReference type="Proteomes" id="UP001185331">
    <property type="component" value="Unassembled WGS sequence"/>
</dbReference>
<proteinExistence type="predicted"/>
<feature type="chain" id="PRO_5042165858" evidence="2">
    <location>
        <begin position="23"/>
        <end position="807"/>
    </location>
</feature>
<accession>A0AAE3XGD0</accession>
<feature type="domain" description="DUF11" evidence="3">
    <location>
        <begin position="534"/>
        <end position="644"/>
    </location>
</feature>
<organism evidence="4 5">
    <name type="scientific">Deinococcus soli</name>
    <name type="common">ex Cha et al. 2016</name>
    <dbReference type="NCBI Taxonomy" id="1309411"/>
    <lineage>
        <taxon>Bacteria</taxon>
        <taxon>Thermotogati</taxon>
        <taxon>Deinococcota</taxon>
        <taxon>Deinococci</taxon>
        <taxon>Deinococcales</taxon>
        <taxon>Deinococcaceae</taxon>
        <taxon>Deinococcus</taxon>
    </lineage>
</organism>
<dbReference type="NCBIfam" id="TIGR01451">
    <property type="entry name" value="B_ant_repeat"/>
    <property type="match status" value="1"/>
</dbReference>
<name>A0AAE3XGD0_9DEIO</name>
<protein>
    <submittedName>
        <fullName evidence="4">Repeat protein (TIGR01451 family)</fullName>
    </submittedName>
</protein>
<dbReference type="EMBL" id="JAVDQK010000018">
    <property type="protein sequence ID" value="MDR6220841.1"/>
    <property type="molecule type" value="Genomic_DNA"/>
</dbReference>
<dbReference type="AlphaFoldDB" id="A0AAE3XGD0"/>
<evidence type="ECO:0000313" key="5">
    <source>
        <dbReference type="Proteomes" id="UP001185331"/>
    </source>
</evidence>
<reference evidence="4" key="1">
    <citation type="submission" date="2023-07" db="EMBL/GenBank/DDBJ databases">
        <title>Sorghum-associated microbial communities from plants grown in Nebraska, USA.</title>
        <authorList>
            <person name="Schachtman D."/>
        </authorList>
    </citation>
    <scope>NUCLEOTIDE SEQUENCE</scope>
    <source>
        <strain evidence="4">BE330</strain>
    </source>
</reference>
<feature type="compositionally biased region" description="Low complexity" evidence="1">
    <location>
        <begin position="374"/>
        <end position="385"/>
    </location>
</feature>
<feature type="signal peptide" evidence="2">
    <location>
        <begin position="1"/>
        <end position="22"/>
    </location>
</feature>
<gene>
    <name evidence="4" type="ORF">J2Y00_004468</name>
</gene>
<dbReference type="InterPro" id="IPR001434">
    <property type="entry name" value="OmcB-like_DUF11"/>
</dbReference>
<evidence type="ECO:0000256" key="1">
    <source>
        <dbReference type="SAM" id="MobiDB-lite"/>
    </source>
</evidence>
<comment type="caution">
    <text evidence="4">The sequence shown here is derived from an EMBL/GenBank/DDBJ whole genome shotgun (WGS) entry which is preliminary data.</text>
</comment>
<dbReference type="Pfam" id="PF01345">
    <property type="entry name" value="DUF11"/>
    <property type="match status" value="1"/>
</dbReference>
<dbReference type="RefSeq" id="WP_309858103.1">
    <property type="nucleotide sequence ID" value="NZ_JAVDQJ010000017.1"/>
</dbReference>
<sequence>MPHPLRRAVLTALCALTTAASSVTCGQPGRDGPTYAANTYYPGAGAAAAGTRTVTVGAARSDPRAAQAPLAPGDLVLLIQMQGGSFNSVNAAAYGDGTGRGALSQGQAGLYEFAVVSAVNGQILTLRDPLRNSYATAPAATGARQAYQVLSVPQHSSVTLSGTLQPPRWNGSTGGILVLDAAGTLDLGVATIDASATGFRGGGGFQGGVLSGQNVQDYASTYAGTASRGAMKGEGYAGTPTLVRGETITNGYTGTAAGLTAGDSGYPGGLTLSRGAPGNAGGGGVQHNSAGGGGGNVGQGGGGGYSFGVYRTQAQYNTFTAAVKATCRQLISGTTTYYSCQADGSRDVGGLGGAGLPATSTRLFAGGGGGAGDSNNPPQNPSVSSGGAGGGVIVLRAARITGSGRILSNGQDGEPAGVDAAGGGGAGGTIAFITAPSALNVQVEARGGAGGNTGRPIGGNETQGPGGGGGGGAVLLAAGVTVSSDVSGGAAGRNTPVDGISNTYGSQSGAGGTGQVAYENPGAPLPGLCTPVLTVTKATATPTRFTTSASATYMLSVVNEAGRSDAQQVTLSDPALPAGFTFARTTTVSLAGGAARTGTAEPTPGSSAPTWGTFTVPGGASVTVTFEVQLSAPAPDTYQNAALSAYLDPQRTAPTGEASVTYDPVSSAAEDVTVYAPPAVTLQKWVRNVTRGGTFTTRSGGQPGETLEYCVTYRNTGGYVAANFTLRDAIPPNSAPLTGAYGLDGEERGLWLSPAAVSEGDLLPPGAPLTSATDADAGSLSADVGLTLRGDLPAAATGSVCFRTRIN</sequence>
<feature type="region of interest" description="Disordered" evidence="1">
    <location>
        <begin position="446"/>
        <end position="470"/>
    </location>
</feature>
<evidence type="ECO:0000259" key="3">
    <source>
        <dbReference type="Pfam" id="PF01345"/>
    </source>
</evidence>
<evidence type="ECO:0000313" key="4">
    <source>
        <dbReference type="EMBL" id="MDR6220841.1"/>
    </source>
</evidence>